<sequence>MARQLFKPGQSGNPKGRPKGSVNKQTLVSQALMQNAEKVAHVVCKAAMNGDMQAAQLLMSRVLPMLRSTSATVQFELDTTGPLTEQAKQVLQAVADGDLNPDTGKWLIDSITALAGLRQVDELAGRLDALEGERA</sequence>
<dbReference type="KEGG" id="eba:ebB20"/>
<dbReference type="Proteomes" id="UP000006552">
    <property type="component" value="Chromosome"/>
</dbReference>
<evidence type="ECO:0000313" key="3">
    <source>
        <dbReference type="EMBL" id="CAI06512.1"/>
    </source>
</evidence>
<dbReference type="OrthoDB" id="9135114at2"/>
<dbReference type="eggNOG" id="ENOG503307M">
    <property type="taxonomic scope" value="Bacteria"/>
</dbReference>
<dbReference type="STRING" id="76114.ebB20"/>
<keyword evidence="4" id="KW-1185">Reference proteome</keyword>
<accession>Q5P849</accession>
<dbReference type="AlphaFoldDB" id="Q5P849"/>
<dbReference type="Pfam" id="PF18932">
    <property type="entry name" value="DUF5681"/>
    <property type="match status" value="1"/>
</dbReference>
<evidence type="ECO:0000259" key="2">
    <source>
        <dbReference type="Pfam" id="PF18932"/>
    </source>
</evidence>
<proteinExistence type="predicted"/>
<dbReference type="RefSeq" id="WP_011236247.1">
    <property type="nucleotide sequence ID" value="NC_006513.1"/>
</dbReference>
<organism evidence="3 4">
    <name type="scientific">Aromatoleum aromaticum (strain DSM 19018 / LMG 30748 / EbN1)</name>
    <name type="common">Azoarcus sp. (strain EbN1)</name>
    <dbReference type="NCBI Taxonomy" id="76114"/>
    <lineage>
        <taxon>Bacteria</taxon>
        <taxon>Pseudomonadati</taxon>
        <taxon>Pseudomonadota</taxon>
        <taxon>Betaproteobacteria</taxon>
        <taxon>Rhodocyclales</taxon>
        <taxon>Rhodocyclaceae</taxon>
        <taxon>Aromatoleum</taxon>
    </lineage>
</organism>
<gene>
    <name evidence="3" type="ORF">ebB20</name>
</gene>
<name>Q5P849_AROAE</name>
<protein>
    <recommendedName>
        <fullName evidence="2">DUF5681 domain-containing protein</fullName>
    </recommendedName>
</protein>
<dbReference type="EMBL" id="CR555306">
    <property type="protein sequence ID" value="CAI06512.1"/>
    <property type="molecule type" value="Genomic_DNA"/>
</dbReference>
<evidence type="ECO:0000256" key="1">
    <source>
        <dbReference type="SAM" id="MobiDB-lite"/>
    </source>
</evidence>
<dbReference type="HOGENOM" id="CLU_137974_0_0_4"/>
<reference evidence="3 4" key="1">
    <citation type="journal article" date="2005" name="Arch. Microbiol.">
        <title>The genome sequence of an anaerobic aromatic-degrading denitrifying bacterium, strain EbN1.</title>
        <authorList>
            <person name="Rabus R."/>
            <person name="Kube M."/>
            <person name="Heider J."/>
            <person name="Beck A."/>
            <person name="Heitmann K."/>
            <person name="Widdel F."/>
            <person name="Reinhardt R."/>
        </authorList>
    </citation>
    <scope>NUCLEOTIDE SEQUENCE [LARGE SCALE GENOMIC DNA]</scope>
    <source>
        <strain evidence="3 4">EbN1</strain>
    </source>
</reference>
<evidence type="ECO:0000313" key="4">
    <source>
        <dbReference type="Proteomes" id="UP000006552"/>
    </source>
</evidence>
<dbReference type="InterPro" id="IPR043736">
    <property type="entry name" value="DUF5681"/>
</dbReference>
<feature type="region of interest" description="Disordered" evidence="1">
    <location>
        <begin position="1"/>
        <end position="22"/>
    </location>
</feature>
<feature type="domain" description="DUF5681" evidence="2">
    <location>
        <begin position="6"/>
        <end position="63"/>
    </location>
</feature>